<proteinExistence type="predicted"/>
<organism evidence="1 2">
    <name type="scientific">Eumeta variegata</name>
    <name type="common">Bagworm moth</name>
    <name type="synonym">Eumeta japonica</name>
    <dbReference type="NCBI Taxonomy" id="151549"/>
    <lineage>
        <taxon>Eukaryota</taxon>
        <taxon>Metazoa</taxon>
        <taxon>Ecdysozoa</taxon>
        <taxon>Arthropoda</taxon>
        <taxon>Hexapoda</taxon>
        <taxon>Insecta</taxon>
        <taxon>Pterygota</taxon>
        <taxon>Neoptera</taxon>
        <taxon>Endopterygota</taxon>
        <taxon>Lepidoptera</taxon>
        <taxon>Glossata</taxon>
        <taxon>Ditrysia</taxon>
        <taxon>Tineoidea</taxon>
        <taxon>Psychidae</taxon>
        <taxon>Oiketicinae</taxon>
        <taxon>Eumeta</taxon>
    </lineage>
</organism>
<comment type="caution">
    <text evidence="1">The sequence shown here is derived from an EMBL/GenBank/DDBJ whole genome shotgun (WGS) entry which is preliminary data.</text>
</comment>
<reference evidence="1 2" key="1">
    <citation type="journal article" date="2019" name="Commun. Biol.">
        <title>The bagworm genome reveals a unique fibroin gene that provides high tensile strength.</title>
        <authorList>
            <person name="Kono N."/>
            <person name="Nakamura H."/>
            <person name="Ohtoshi R."/>
            <person name="Tomita M."/>
            <person name="Numata K."/>
            <person name="Arakawa K."/>
        </authorList>
    </citation>
    <scope>NUCLEOTIDE SEQUENCE [LARGE SCALE GENOMIC DNA]</scope>
</reference>
<dbReference type="EMBL" id="BGZK01002749">
    <property type="protein sequence ID" value="GBP96181.1"/>
    <property type="molecule type" value="Genomic_DNA"/>
</dbReference>
<evidence type="ECO:0000313" key="1">
    <source>
        <dbReference type="EMBL" id="GBP96181.1"/>
    </source>
</evidence>
<accession>A0A4C2A5L8</accession>
<sequence length="78" mass="9178">MEDSRYKTKFLREKMRDEQRERRTSCASPINERACPHAINKLDPKKVLKQPNDIRAYQEMLRLRSNLTATTPSTSPTE</sequence>
<protein>
    <submittedName>
        <fullName evidence="1">Uncharacterized protein</fullName>
    </submittedName>
</protein>
<gene>
    <name evidence="1" type="ORF">EVAR_46834_1</name>
</gene>
<keyword evidence="2" id="KW-1185">Reference proteome</keyword>
<name>A0A4C2A5L8_EUMVA</name>
<dbReference type="AlphaFoldDB" id="A0A4C2A5L8"/>
<dbReference type="Proteomes" id="UP000299102">
    <property type="component" value="Unassembled WGS sequence"/>
</dbReference>
<evidence type="ECO:0000313" key="2">
    <source>
        <dbReference type="Proteomes" id="UP000299102"/>
    </source>
</evidence>